<keyword evidence="3" id="KW-1185">Reference proteome</keyword>
<evidence type="ECO:0000313" key="2">
    <source>
        <dbReference type="EMBL" id="GAA4460776.1"/>
    </source>
</evidence>
<accession>A0ABP8N6G5</accession>
<keyword evidence="1" id="KW-0732">Signal</keyword>
<dbReference type="EMBL" id="BAABGA010000050">
    <property type="protein sequence ID" value="GAA4460776.1"/>
    <property type="molecule type" value="Genomic_DNA"/>
</dbReference>
<dbReference type="RefSeq" id="WP_345325238.1">
    <property type="nucleotide sequence ID" value="NZ_BAABGA010000050.1"/>
</dbReference>
<proteinExistence type="predicted"/>
<evidence type="ECO:0000313" key="3">
    <source>
        <dbReference type="Proteomes" id="UP001500840"/>
    </source>
</evidence>
<sequence>MKLMFSLVGLCLLVAGCNPAAETAAQPDANAAGNSQYISTTEPEGAMAVGDARQSVKDEESVTLVGLIGGSSKPFVEGLAAFTIVDAKVPYCAPDEGCPTPWDYCCETDAVKDNIATVKVVDENGKPVASDARELLNVKELSTVVVQGTAKRDDQGNLTVAASKVFVRTE</sequence>
<feature type="signal peptide" evidence="1">
    <location>
        <begin position="1"/>
        <end position="20"/>
    </location>
</feature>
<gene>
    <name evidence="2" type="ORF">GCM10023156_42180</name>
</gene>
<organism evidence="2 3">
    <name type="scientific">Novipirellula rosea</name>
    <dbReference type="NCBI Taxonomy" id="1031540"/>
    <lineage>
        <taxon>Bacteria</taxon>
        <taxon>Pseudomonadati</taxon>
        <taxon>Planctomycetota</taxon>
        <taxon>Planctomycetia</taxon>
        <taxon>Pirellulales</taxon>
        <taxon>Pirellulaceae</taxon>
        <taxon>Novipirellula</taxon>
    </lineage>
</organism>
<reference evidence="3" key="1">
    <citation type="journal article" date="2019" name="Int. J. Syst. Evol. Microbiol.">
        <title>The Global Catalogue of Microorganisms (GCM) 10K type strain sequencing project: providing services to taxonomists for standard genome sequencing and annotation.</title>
        <authorList>
            <consortium name="The Broad Institute Genomics Platform"/>
            <consortium name="The Broad Institute Genome Sequencing Center for Infectious Disease"/>
            <person name="Wu L."/>
            <person name="Ma J."/>
        </authorList>
    </citation>
    <scope>NUCLEOTIDE SEQUENCE [LARGE SCALE GENOMIC DNA]</scope>
    <source>
        <strain evidence="3">JCM 17759</strain>
    </source>
</reference>
<dbReference type="PROSITE" id="PS51257">
    <property type="entry name" value="PROKAR_LIPOPROTEIN"/>
    <property type="match status" value="1"/>
</dbReference>
<feature type="chain" id="PRO_5046336218" evidence="1">
    <location>
        <begin position="21"/>
        <end position="170"/>
    </location>
</feature>
<comment type="caution">
    <text evidence="2">The sequence shown here is derived from an EMBL/GenBank/DDBJ whole genome shotgun (WGS) entry which is preliminary data.</text>
</comment>
<protein>
    <submittedName>
        <fullName evidence="2">Uncharacterized protein</fullName>
    </submittedName>
</protein>
<name>A0ABP8N6G5_9BACT</name>
<dbReference type="Proteomes" id="UP001500840">
    <property type="component" value="Unassembled WGS sequence"/>
</dbReference>
<evidence type="ECO:0000256" key="1">
    <source>
        <dbReference type="SAM" id="SignalP"/>
    </source>
</evidence>